<protein>
    <recommendedName>
        <fullName evidence="4">PiggyBac transposable element-derived protein domain-containing protein</fullName>
    </recommendedName>
</protein>
<evidence type="ECO:0000256" key="1">
    <source>
        <dbReference type="SAM" id="MobiDB-lite"/>
    </source>
</evidence>
<gene>
    <name evidence="2" type="ORF">NQ318_005297</name>
</gene>
<dbReference type="AlphaFoldDB" id="A0AAV8XTI3"/>
<reference evidence="2" key="1">
    <citation type="journal article" date="2023" name="Insect Mol. Biol.">
        <title>Genome sequencing provides insights into the evolution of gene families encoding plant cell wall-degrading enzymes in longhorned beetles.</title>
        <authorList>
            <person name="Shin N.R."/>
            <person name="Okamura Y."/>
            <person name="Kirsch R."/>
            <person name="Pauchet Y."/>
        </authorList>
    </citation>
    <scope>NUCLEOTIDE SEQUENCE</scope>
    <source>
        <strain evidence="2">AMC_N1</strain>
    </source>
</reference>
<keyword evidence="3" id="KW-1185">Reference proteome</keyword>
<dbReference type="EMBL" id="JAPWTK010000333">
    <property type="protein sequence ID" value="KAJ8942306.1"/>
    <property type="molecule type" value="Genomic_DNA"/>
</dbReference>
<evidence type="ECO:0008006" key="4">
    <source>
        <dbReference type="Google" id="ProtNLM"/>
    </source>
</evidence>
<feature type="compositionally biased region" description="Polar residues" evidence="1">
    <location>
        <begin position="90"/>
        <end position="109"/>
    </location>
</feature>
<evidence type="ECO:0000313" key="3">
    <source>
        <dbReference type="Proteomes" id="UP001162162"/>
    </source>
</evidence>
<organism evidence="2 3">
    <name type="scientific">Aromia moschata</name>
    <dbReference type="NCBI Taxonomy" id="1265417"/>
    <lineage>
        <taxon>Eukaryota</taxon>
        <taxon>Metazoa</taxon>
        <taxon>Ecdysozoa</taxon>
        <taxon>Arthropoda</taxon>
        <taxon>Hexapoda</taxon>
        <taxon>Insecta</taxon>
        <taxon>Pterygota</taxon>
        <taxon>Neoptera</taxon>
        <taxon>Endopterygota</taxon>
        <taxon>Coleoptera</taxon>
        <taxon>Polyphaga</taxon>
        <taxon>Cucujiformia</taxon>
        <taxon>Chrysomeloidea</taxon>
        <taxon>Cerambycidae</taxon>
        <taxon>Cerambycinae</taxon>
        <taxon>Callichromatini</taxon>
        <taxon>Aromia</taxon>
    </lineage>
</organism>
<feature type="region of interest" description="Disordered" evidence="1">
    <location>
        <begin position="77"/>
        <end position="109"/>
    </location>
</feature>
<dbReference type="Proteomes" id="UP001162162">
    <property type="component" value="Unassembled WGS sequence"/>
</dbReference>
<evidence type="ECO:0000313" key="2">
    <source>
        <dbReference type="EMBL" id="KAJ8942306.1"/>
    </source>
</evidence>
<name>A0AAV8XTI3_9CUCU</name>
<sequence length="129" mass="14632">MGGVDNVDIQLSITETVRKTMKWYRKLFFHLIDLNLSNARALYKMRNEGPMPFPKFRLAVARSLLKLDDTEDSISRLVSPPIRVRGKGTHGNQAPQSERQGDSQNQASQRDQFFATSTLLIMGHAESKI</sequence>
<accession>A0AAV8XTI3</accession>
<proteinExistence type="predicted"/>
<comment type="caution">
    <text evidence="2">The sequence shown here is derived from an EMBL/GenBank/DDBJ whole genome shotgun (WGS) entry which is preliminary data.</text>
</comment>